<accession>A0ABQ2E5X1</accession>
<organism evidence="2 3">
    <name type="scientific">Streptomyces camponoticapitis</name>
    <dbReference type="NCBI Taxonomy" id="1616125"/>
    <lineage>
        <taxon>Bacteria</taxon>
        <taxon>Bacillati</taxon>
        <taxon>Actinomycetota</taxon>
        <taxon>Actinomycetes</taxon>
        <taxon>Kitasatosporales</taxon>
        <taxon>Streptomycetaceae</taxon>
        <taxon>Streptomyces</taxon>
    </lineage>
</organism>
<reference evidence="3" key="1">
    <citation type="journal article" date="2019" name="Int. J. Syst. Evol. Microbiol.">
        <title>The Global Catalogue of Microorganisms (GCM) 10K type strain sequencing project: providing services to taxonomists for standard genome sequencing and annotation.</title>
        <authorList>
            <consortium name="The Broad Institute Genomics Platform"/>
            <consortium name="The Broad Institute Genome Sequencing Center for Infectious Disease"/>
            <person name="Wu L."/>
            <person name="Ma J."/>
        </authorList>
    </citation>
    <scope>NUCLEOTIDE SEQUENCE [LARGE SCALE GENOMIC DNA]</scope>
    <source>
        <strain evidence="3">CGMCC 4.7275</strain>
    </source>
</reference>
<dbReference type="SUPFAM" id="SSF159501">
    <property type="entry name" value="EreA/ChaN-like"/>
    <property type="match status" value="1"/>
</dbReference>
<dbReference type="RefSeq" id="WP_189107114.1">
    <property type="nucleotide sequence ID" value="NZ_BMMV01000005.1"/>
</dbReference>
<gene>
    <name evidence="2" type="ORF">GCM10011583_21340</name>
</gene>
<proteinExistence type="predicted"/>
<keyword evidence="3" id="KW-1185">Reference proteome</keyword>
<dbReference type="InterPro" id="IPR052036">
    <property type="entry name" value="Hydrolase/PRTase-associated"/>
</dbReference>
<dbReference type="CDD" id="cd14728">
    <property type="entry name" value="Ere-like"/>
    <property type="match status" value="1"/>
</dbReference>
<evidence type="ECO:0000256" key="1">
    <source>
        <dbReference type="SAM" id="MobiDB-lite"/>
    </source>
</evidence>
<evidence type="ECO:0008006" key="4">
    <source>
        <dbReference type="Google" id="ProtNLM"/>
    </source>
</evidence>
<sequence length="324" mass="35559">MTTETVARWIGRHAHPLTTLDPQAPLADLLPLAGLVRDAAVVALGASTRQAHELSTVAHRALRFLVERHGFRSVALEGDDAVRLGLGEYVGTGAGDPEELLADARSFWRTEEILDVVRWMRAYNRTHQDDPVRFVEDLGRPRTPETQPEGLAGIEQGLGESTIRWQERTGDKIVYWGGLAHTVAGGSRATAGSYLRERFGSRYVSVGLTFHHGTAPYPITPPPADFADATLGRTELDAYLLDLRTEGPAPVRAWLDAPAKTRVIGPAYDPEDNDAYRISGGSLADWFDAVIHTQVVTPVGVLARPDSTGRGRQVPRHDRSRRRD</sequence>
<comment type="caution">
    <text evidence="2">The sequence shown here is derived from an EMBL/GenBank/DDBJ whole genome shotgun (WGS) entry which is preliminary data.</text>
</comment>
<dbReference type="EMBL" id="BMMV01000005">
    <property type="protein sequence ID" value="GGJ89711.1"/>
    <property type="molecule type" value="Genomic_DNA"/>
</dbReference>
<dbReference type="InterPro" id="IPR007815">
    <property type="entry name" value="Emycin_Estase"/>
</dbReference>
<dbReference type="Proteomes" id="UP000660265">
    <property type="component" value="Unassembled WGS sequence"/>
</dbReference>
<dbReference type="Gene3D" id="3.30.1870.10">
    <property type="entry name" value="EreA-like, domain 2"/>
    <property type="match status" value="1"/>
</dbReference>
<dbReference type="Gene3D" id="3.40.1660.10">
    <property type="entry name" value="EreA-like (biosynthetic domain)"/>
    <property type="match status" value="2"/>
</dbReference>
<dbReference type="PANTHER" id="PTHR31299:SF0">
    <property type="entry name" value="ESTERASE, PUTATIVE (AFU_ORTHOLOGUE AFUA_1G05850)-RELATED"/>
    <property type="match status" value="1"/>
</dbReference>
<name>A0ABQ2E5X1_9ACTN</name>
<dbReference type="PANTHER" id="PTHR31299">
    <property type="entry name" value="ESTERASE, PUTATIVE (AFU_ORTHOLOGUE AFUA_1G05850)-RELATED"/>
    <property type="match status" value="1"/>
</dbReference>
<evidence type="ECO:0000313" key="2">
    <source>
        <dbReference type="EMBL" id="GGJ89711.1"/>
    </source>
</evidence>
<evidence type="ECO:0000313" key="3">
    <source>
        <dbReference type="Proteomes" id="UP000660265"/>
    </source>
</evidence>
<dbReference type="Pfam" id="PF05139">
    <property type="entry name" value="Erythro_esteras"/>
    <property type="match status" value="2"/>
</dbReference>
<protein>
    <recommendedName>
        <fullName evidence="4">Erythromycin esterase</fullName>
    </recommendedName>
</protein>
<dbReference type="Gene3D" id="1.20.1440.30">
    <property type="entry name" value="Biosynthetic Protein domain"/>
    <property type="match status" value="1"/>
</dbReference>
<feature type="region of interest" description="Disordered" evidence="1">
    <location>
        <begin position="302"/>
        <end position="324"/>
    </location>
</feature>